<sequence>MKFIVITLFIAVTFAMCEHRDIIGKDLITPQLAQCLARKHALAALVAFTNDGKFNLNSLKNGAYLRGAGFRSDDIEFIFRPCVTCGNIGGQLQTYKVRTEDLPHHGVILEIREGQWSSDKTLNQQTFNELMGATINLGEPIMILTGKEEWSNIFGADYTHPLAFHYPLIYIGNEQETFDDFVPFAGWTKPTEKAKNVPVAVCDASVKQTLRRCNY</sequence>
<dbReference type="SUPFAM" id="SSF51445">
    <property type="entry name" value="(Trans)glycosidases"/>
    <property type="match status" value="1"/>
</dbReference>
<dbReference type="InterPro" id="IPR017853">
    <property type="entry name" value="GH"/>
</dbReference>
<evidence type="ECO:0000256" key="1">
    <source>
        <dbReference type="ARBA" id="ARBA00022801"/>
    </source>
</evidence>
<comment type="caution">
    <text evidence="4">The sequence shown here is derived from an EMBL/GenBank/DDBJ whole genome shotgun (WGS) entry which is preliminary data.</text>
</comment>
<dbReference type="PANTHER" id="PTHR23208">
    <property type="entry name" value="LYSOZYME PROTEIN"/>
    <property type="match status" value="1"/>
</dbReference>
<dbReference type="Proteomes" id="UP001628156">
    <property type="component" value="Unassembled WGS sequence"/>
</dbReference>
<proteinExistence type="predicted"/>
<keyword evidence="2" id="KW-0326">Glycosidase</keyword>
<dbReference type="InterPro" id="IPR051595">
    <property type="entry name" value="GH25_Enzymes"/>
</dbReference>
<evidence type="ECO:0000256" key="2">
    <source>
        <dbReference type="ARBA" id="ARBA00023295"/>
    </source>
</evidence>
<gene>
    <name evidence="4" type="ORF">ENUP19_0149G0025</name>
</gene>
<evidence type="ECO:0000313" key="4">
    <source>
        <dbReference type="EMBL" id="GAB1223487.1"/>
    </source>
</evidence>
<feature type="chain" id="PRO_5045790848" description="N-acetylmuraminidase" evidence="3">
    <location>
        <begin position="18"/>
        <end position="215"/>
    </location>
</feature>
<evidence type="ECO:0000313" key="5">
    <source>
        <dbReference type="Proteomes" id="UP001628156"/>
    </source>
</evidence>
<name>A0ABQ0DL84_9EUKA</name>
<feature type="signal peptide" evidence="3">
    <location>
        <begin position="1"/>
        <end position="17"/>
    </location>
</feature>
<evidence type="ECO:0008006" key="6">
    <source>
        <dbReference type="Google" id="ProtNLM"/>
    </source>
</evidence>
<keyword evidence="1" id="KW-0378">Hydrolase</keyword>
<organism evidence="4 5">
    <name type="scientific">Entamoeba nuttalli</name>
    <dbReference type="NCBI Taxonomy" id="412467"/>
    <lineage>
        <taxon>Eukaryota</taxon>
        <taxon>Amoebozoa</taxon>
        <taxon>Evosea</taxon>
        <taxon>Archamoebae</taxon>
        <taxon>Mastigamoebida</taxon>
        <taxon>Entamoebidae</taxon>
        <taxon>Entamoeba</taxon>
    </lineage>
</organism>
<accession>A0ABQ0DL84</accession>
<protein>
    <recommendedName>
        <fullName evidence="6">N-acetylmuraminidase</fullName>
    </recommendedName>
</protein>
<keyword evidence="3" id="KW-0732">Signal</keyword>
<keyword evidence="5" id="KW-1185">Reference proteome</keyword>
<dbReference type="PANTHER" id="PTHR23208:SF36">
    <property type="entry name" value="LYSOZYME-RELATED"/>
    <property type="match status" value="1"/>
</dbReference>
<dbReference type="EMBL" id="BAAFRS010000149">
    <property type="protein sequence ID" value="GAB1223487.1"/>
    <property type="molecule type" value="Genomic_DNA"/>
</dbReference>
<reference evidence="4 5" key="1">
    <citation type="journal article" date="2019" name="PLoS Negl. Trop. Dis.">
        <title>Whole genome sequencing of Entamoeba nuttalli reveals mammalian host-related molecular signatures and a novel octapeptide-repeat surface protein.</title>
        <authorList>
            <person name="Tanaka M."/>
            <person name="Makiuchi T."/>
            <person name="Komiyama T."/>
            <person name="Shiina T."/>
            <person name="Osaki K."/>
            <person name="Tachibana H."/>
        </authorList>
    </citation>
    <scope>NUCLEOTIDE SEQUENCE [LARGE SCALE GENOMIC DNA]</scope>
    <source>
        <strain evidence="4 5">P19-061405</strain>
    </source>
</reference>
<evidence type="ECO:0000256" key="3">
    <source>
        <dbReference type="SAM" id="SignalP"/>
    </source>
</evidence>